<protein>
    <submittedName>
        <fullName evidence="3">PD40 domain-containing protein</fullName>
    </submittedName>
</protein>
<comment type="similarity">
    <text evidence="1">Belongs to the TolB family.</text>
</comment>
<evidence type="ECO:0000256" key="1">
    <source>
        <dbReference type="ARBA" id="ARBA00009820"/>
    </source>
</evidence>
<feature type="signal peptide" evidence="2">
    <location>
        <begin position="1"/>
        <end position="19"/>
    </location>
</feature>
<dbReference type="Proteomes" id="UP000709959">
    <property type="component" value="Unassembled WGS sequence"/>
</dbReference>
<name>A0A936EZN4_9BACT</name>
<evidence type="ECO:0000256" key="2">
    <source>
        <dbReference type="SAM" id="SignalP"/>
    </source>
</evidence>
<dbReference type="InterPro" id="IPR011042">
    <property type="entry name" value="6-blade_b-propeller_TolB-like"/>
</dbReference>
<dbReference type="PANTHER" id="PTHR36842:SF1">
    <property type="entry name" value="PROTEIN TOLB"/>
    <property type="match status" value="1"/>
</dbReference>
<accession>A0A936EZN4</accession>
<proteinExistence type="inferred from homology"/>
<sequence length="361" mass="39573">MIRILLLLAALTYPAAAQAPTHGRPTPSEETVPGDGLRHAKEIHLRHVQKLTGTGSNAEAYWSNDGKKIIFQSTREGYPCDQLYTMNADGTDQKRVSIGKGRVTCGWFLPGDQKIVFASTHDAGPECPEGPPFTPGKYQWPVFQGYDLYVANADGSDAKPFLASAGYDAEATVAPNGKWVIFTSERGGDVDVWRADLDGRHLLRLTEGVGYDGGAVFSPDSKLVVWRTNYPKGEAASAKYQELLKQHLVEPMDMDIWVMNADGSGKRQVTRLPGAAFAPIVTPDGKGIVFATNHHDNEGKGRGFDLFRINLDGTGLERITWTGVFNSFPHFSPDGRKLLWVSGRAPRGPRQFDVCVAEWVN</sequence>
<dbReference type="Pfam" id="PF07676">
    <property type="entry name" value="PD40"/>
    <property type="match status" value="4"/>
</dbReference>
<dbReference type="SUPFAM" id="SSF82171">
    <property type="entry name" value="DPP6 N-terminal domain-like"/>
    <property type="match status" value="1"/>
</dbReference>
<dbReference type="Gene3D" id="2.120.10.30">
    <property type="entry name" value="TolB, C-terminal domain"/>
    <property type="match status" value="3"/>
</dbReference>
<comment type="caution">
    <text evidence="3">The sequence shown here is derived from an EMBL/GenBank/DDBJ whole genome shotgun (WGS) entry which is preliminary data.</text>
</comment>
<gene>
    <name evidence="3" type="ORF">IPN91_02050</name>
</gene>
<keyword evidence="2" id="KW-0732">Signal</keyword>
<reference evidence="3 4" key="1">
    <citation type="submission" date="2020-10" db="EMBL/GenBank/DDBJ databases">
        <title>Connecting structure to function with the recovery of over 1000 high-quality activated sludge metagenome-assembled genomes encoding full-length rRNA genes using long-read sequencing.</title>
        <authorList>
            <person name="Singleton C.M."/>
            <person name="Petriglieri F."/>
            <person name="Kristensen J.M."/>
            <person name="Kirkegaard R.H."/>
            <person name="Michaelsen T.Y."/>
            <person name="Andersen M.H."/>
            <person name="Karst S.M."/>
            <person name="Dueholm M.S."/>
            <person name="Nielsen P.H."/>
            <person name="Albertsen M."/>
        </authorList>
    </citation>
    <scope>NUCLEOTIDE SEQUENCE [LARGE SCALE GENOMIC DNA]</scope>
    <source>
        <strain evidence="3">OdNE_18-Q3-R46-58_MAXAC.008</strain>
    </source>
</reference>
<dbReference type="PANTHER" id="PTHR36842">
    <property type="entry name" value="PROTEIN TOLB HOMOLOG"/>
    <property type="match status" value="1"/>
</dbReference>
<evidence type="ECO:0000313" key="4">
    <source>
        <dbReference type="Proteomes" id="UP000709959"/>
    </source>
</evidence>
<evidence type="ECO:0000313" key="3">
    <source>
        <dbReference type="EMBL" id="MBK8571424.1"/>
    </source>
</evidence>
<feature type="chain" id="PRO_5037942265" evidence="2">
    <location>
        <begin position="20"/>
        <end position="361"/>
    </location>
</feature>
<dbReference type="EMBL" id="JADKCH010000001">
    <property type="protein sequence ID" value="MBK8571424.1"/>
    <property type="molecule type" value="Genomic_DNA"/>
</dbReference>
<organism evidence="3 4">
    <name type="scientific">Candidatus Geothrix odensensis</name>
    <dbReference type="NCBI Taxonomy" id="2954440"/>
    <lineage>
        <taxon>Bacteria</taxon>
        <taxon>Pseudomonadati</taxon>
        <taxon>Acidobacteriota</taxon>
        <taxon>Holophagae</taxon>
        <taxon>Holophagales</taxon>
        <taxon>Holophagaceae</taxon>
        <taxon>Geothrix</taxon>
    </lineage>
</organism>
<dbReference type="AlphaFoldDB" id="A0A936EZN4"/>
<dbReference type="InterPro" id="IPR011659">
    <property type="entry name" value="WD40"/>
</dbReference>